<accession>A0ABN9UIN1</accession>
<feature type="signal peptide" evidence="1">
    <location>
        <begin position="1"/>
        <end position="16"/>
    </location>
</feature>
<feature type="non-terminal residue" evidence="2">
    <location>
        <position position="1"/>
    </location>
</feature>
<keyword evidence="1" id="KW-0732">Signal</keyword>
<keyword evidence="3" id="KW-1185">Reference proteome</keyword>
<feature type="chain" id="PRO_5046808217" evidence="1">
    <location>
        <begin position="17"/>
        <end position="64"/>
    </location>
</feature>
<organism evidence="2 3">
    <name type="scientific">Prorocentrum cordatum</name>
    <dbReference type="NCBI Taxonomy" id="2364126"/>
    <lineage>
        <taxon>Eukaryota</taxon>
        <taxon>Sar</taxon>
        <taxon>Alveolata</taxon>
        <taxon>Dinophyceae</taxon>
        <taxon>Prorocentrales</taxon>
        <taxon>Prorocentraceae</taxon>
        <taxon>Prorocentrum</taxon>
    </lineage>
</organism>
<comment type="caution">
    <text evidence="2">The sequence shown here is derived from an EMBL/GenBank/DDBJ whole genome shotgun (WGS) entry which is preliminary data.</text>
</comment>
<evidence type="ECO:0000313" key="3">
    <source>
        <dbReference type="Proteomes" id="UP001189429"/>
    </source>
</evidence>
<evidence type="ECO:0000313" key="2">
    <source>
        <dbReference type="EMBL" id="CAK0858891.1"/>
    </source>
</evidence>
<feature type="non-terminal residue" evidence="2">
    <location>
        <position position="64"/>
    </location>
</feature>
<dbReference type="Proteomes" id="UP001189429">
    <property type="component" value="Unassembled WGS sequence"/>
</dbReference>
<proteinExistence type="predicted"/>
<protein>
    <submittedName>
        <fullName evidence="2">Uncharacterized protein</fullName>
    </submittedName>
</protein>
<dbReference type="EMBL" id="CAUYUJ010015849">
    <property type="protein sequence ID" value="CAK0858891.1"/>
    <property type="molecule type" value="Genomic_DNA"/>
</dbReference>
<sequence>AWFGGFSGMLWAASQAAPLRRVVVARDLLLFQYRLPDSIAGLSSGGFMANSEVRGDVRGGSELG</sequence>
<evidence type="ECO:0000256" key="1">
    <source>
        <dbReference type="SAM" id="SignalP"/>
    </source>
</evidence>
<name>A0ABN9UIN1_9DINO</name>
<gene>
    <name evidence="2" type="ORF">PCOR1329_LOCUS48454</name>
</gene>
<reference evidence="2" key="1">
    <citation type="submission" date="2023-10" db="EMBL/GenBank/DDBJ databases">
        <authorList>
            <person name="Chen Y."/>
            <person name="Shah S."/>
            <person name="Dougan E. K."/>
            <person name="Thang M."/>
            <person name="Chan C."/>
        </authorList>
    </citation>
    <scope>NUCLEOTIDE SEQUENCE [LARGE SCALE GENOMIC DNA]</scope>
</reference>